<feature type="non-terminal residue" evidence="1">
    <location>
        <position position="130"/>
    </location>
</feature>
<proteinExistence type="predicted"/>
<protein>
    <submittedName>
        <fullName evidence="1">Uncharacterized protein</fullName>
    </submittedName>
</protein>
<name>A0A0B6Z3N3_9EUPU</name>
<evidence type="ECO:0000313" key="1">
    <source>
        <dbReference type="EMBL" id="CEK62325.1"/>
    </source>
</evidence>
<sequence>PEVVQDVSQNCEVQTIKLEDLPYSVRSQILGLVDEDVSSQFREHETRNISPPDQLVKQSLMSETDVIVLSDDEYVIEKKRKLKKNKTSNMIMPIVLNDATKRKKLAGPTSETGLKCSVASSKYQHEVSEL</sequence>
<organism evidence="1">
    <name type="scientific">Arion vulgaris</name>
    <dbReference type="NCBI Taxonomy" id="1028688"/>
    <lineage>
        <taxon>Eukaryota</taxon>
        <taxon>Metazoa</taxon>
        <taxon>Spiralia</taxon>
        <taxon>Lophotrochozoa</taxon>
        <taxon>Mollusca</taxon>
        <taxon>Gastropoda</taxon>
        <taxon>Heterobranchia</taxon>
        <taxon>Euthyneura</taxon>
        <taxon>Panpulmonata</taxon>
        <taxon>Eupulmonata</taxon>
        <taxon>Stylommatophora</taxon>
        <taxon>Helicina</taxon>
        <taxon>Arionoidea</taxon>
        <taxon>Arionidae</taxon>
        <taxon>Arion</taxon>
    </lineage>
</organism>
<feature type="non-terminal residue" evidence="1">
    <location>
        <position position="1"/>
    </location>
</feature>
<dbReference type="EMBL" id="HACG01015460">
    <property type="protein sequence ID" value="CEK62325.1"/>
    <property type="molecule type" value="Transcribed_RNA"/>
</dbReference>
<accession>A0A0B6Z3N3</accession>
<dbReference type="AlphaFoldDB" id="A0A0B6Z3N3"/>
<reference evidence="1" key="1">
    <citation type="submission" date="2014-12" db="EMBL/GenBank/DDBJ databases">
        <title>Insight into the proteome of Arion vulgaris.</title>
        <authorList>
            <person name="Aradska J."/>
            <person name="Bulat T."/>
            <person name="Smidak R."/>
            <person name="Sarate P."/>
            <person name="Gangsoo J."/>
            <person name="Sialana F."/>
            <person name="Bilban M."/>
            <person name="Lubec G."/>
        </authorList>
    </citation>
    <scope>NUCLEOTIDE SEQUENCE</scope>
    <source>
        <tissue evidence="1">Skin</tissue>
    </source>
</reference>
<gene>
    <name evidence="1" type="primary">ORF44857</name>
</gene>